<keyword evidence="5 10" id="KW-1133">Transmembrane helix</keyword>
<comment type="subcellular location">
    <subcellularLocation>
        <location evidence="1">Membrane</location>
        <topology evidence="1">Single-pass membrane protein</topology>
    </subcellularLocation>
</comment>
<feature type="transmembrane region" description="Helical" evidence="10">
    <location>
        <begin position="183"/>
        <end position="208"/>
    </location>
</feature>
<evidence type="ECO:0000256" key="9">
    <source>
        <dbReference type="SAM" id="MobiDB-lite"/>
    </source>
</evidence>
<proteinExistence type="predicted"/>
<dbReference type="InterPro" id="IPR050174">
    <property type="entry name" value="Protocadherin/Cadherin-CA"/>
</dbReference>
<evidence type="ECO:0000256" key="8">
    <source>
        <dbReference type="PROSITE-ProRule" id="PRU00043"/>
    </source>
</evidence>
<keyword evidence="7" id="KW-0325">Glycoprotein</keyword>
<evidence type="ECO:0000313" key="12">
    <source>
        <dbReference type="EMBL" id="KAL3320971.1"/>
    </source>
</evidence>
<organism evidence="12 13">
    <name type="scientific">Cichlidogyrus casuarinus</name>
    <dbReference type="NCBI Taxonomy" id="1844966"/>
    <lineage>
        <taxon>Eukaryota</taxon>
        <taxon>Metazoa</taxon>
        <taxon>Spiralia</taxon>
        <taxon>Lophotrochozoa</taxon>
        <taxon>Platyhelminthes</taxon>
        <taxon>Monogenea</taxon>
        <taxon>Monopisthocotylea</taxon>
        <taxon>Dactylogyridea</taxon>
        <taxon>Ancyrocephalidae</taxon>
        <taxon>Cichlidogyrus</taxon>
    </lineage>
</organism>
<accession>A0ABD2QN79</accession>
<feature type="region of interest" description="Disordered" evidence="9">
    <location>
        <begin position="339"/>
        <end position="385"/>
    </location>
</feature>
<dbReference type="PROSITE" id="PS00232">
    <property type="entry name" value="CADHERIN_1"/>
    <property type="match status" value="1"/>
</dbReference>
<comment type="caution">
    <text evidence="12">The sequence shown here is derived from an EMBL/GenBank/DDBJ whole genome shotgun (WGS) entry which is preliminary data.</text>
</comment>
<evidence type="ECO:0000256" key="1">
    <source>
        <dbReference type="ARBA" id="ARBA00004167"/>
    </source>
</evidence>
<dbReference type="PANTHER" id="PTHR24028">
    <property type="entry name" value="CADHERIN-87A"/>
    <property type="match status" value="1"/>
</dbReference>
<dbReference type="EMBL" id="JBJKFK010000018">
    <property type="protein sequence ID" value="KAL3320971.1"/>
    <property type="molecule type" value="Genomic_DNA"/>
</dbReference>
<evidence type="ECO:0000256" key="4">
    <source>
        <dbReference type="ARBA" id="ARBA00022837"/>
    </source>
</evidence>
<evidence type="ECO:0000256" key="5">
    <source>
        <dbReference type="ARBA" id="ARBA00022989"/>
    </source>
</evidence>
<dbReference type="InterPro" id="IPR015919">
    <property type="entry name" value="Cadherin-like_sf"/>
</dbReference>
<evidence type="ECO:0000256" key="7">
    <source>
        <dbReference type="ARBA" id="ARBA00023180"/>
    </source>
</evidence>
<evidence type="ECO:0000313" key="13">
    <source>
        <dbReference type="Proteomes" id="UP001626550"/>
    </source>
</evidence>
<dbReference type="Gene3D" id="2.60.40.60">
    <property type="entry name" value="Cadherins"/>
    <property type="match status" value="1"/>
</dbReference>
<dbReference type="GO" id="GO:0016020">
    <property type="term" value="C:membrane"/>
    <property type="evidence" value="ECO:0007669"/>
    <property type="project" value="UniProtKB-SubCell"/>
</dbReference>
<reference evidence="12 13" key="1">
    <citation type="submission" date="2024-11" db="EMBL/GenBank/DDBJ databases">
        <title>Adaptive evolution of stress response genes in parasites aligns with host niche diversity.</title>
        <authorList>
            <person name="Hahn C."/>
            <person name="Resl P."/>
        </authorList>
    </citation>
    <scope>NUCLEOTIDE SEQUENCE [LARGE SCALE GENOMIC DNA]</scope>
    <source>
        <strain evidence="12">EGGRZ-B1_66</strain>
        <tissue evidence="12">Body</tissue>
    </source>
</reference>
<evidence type="ECO:0000256" key="6">
    <source>
        <dbReference type="ARBA" id="ARBA00023136"/>
    </source>
</evidence>
<evidence type="ECO:0000256" key="3">
    <source>
        <dbReference type="ARBA" id="ARBA00022737"/>
    </source>
</evidence>
<feature type="domain" description="Cadherin" evidence="11">
    <location>
        <begin position="45"/>
        <end position="160"/>
    </location>
</feature>
<dbReference type="PANTHER" id="PTHR24028:SF328">
    <property type="entry name" value="CADHERIN-3"/>
    <property type="match status" value="1"/>
</dbReference>
<dbReference type="InterPro" id="IPR002126">
    <property type="entry name" value="Cadherin-like_dom"/>
</dbReference>
<feature type="compositionally biased region" description="Polar residues" evidence="9">
    <location>
        <begin position="368"/>
        <end position="385"/>
    </location>
</feature>
<gene>
    <name evidence="12" type="ORF">Ciccas_000359</name>
</gene>
<evidence type="ECO:0000256" key="2">
    <source>
        <dbReference type="ARBA" id="ARBA00022692"/>
    </source>
</evidence>
<dbReference type="GO" id="GO:0005509">
    <property type="term" value="F:calcium ion binding"/>
    <property type="evidence" value="ECO:0007669"/>
    <property type="project" value="UniProtKB-UniRule"/>
</dbReference>
<dbReference type="AlphaFoldDB" id="A0ABD2QN79"/>
<dbReference type="InterPro" id="IPR020894">
    <property type="entry name" value="Cadherin_CS"/>
</dbReference>
<dbReference type="SUPFAM" id="SSF49313">
    <property type="entry name" value="Cadherin-like"/>
    <property type="match status" value="1"/>
</dbReference>
<name>A0ABD2QN79_9PLAT</name>
<keyword evidence="4 8" id="KW-0106">Calcium</keyword>
<feature type="compositionally biased region" description="Basic and acidic residues" evidence="9">
    <location>
        <begin position="351"/>
        <end position="367"/>
    </location>
</feature>
<keyword evidence="3" id="KW-0677">Repeat</keyword>
<sequence>MFSVRTVCISLLDVNDNKPRIEFIEGALPVHPGQFDLISPAEVFDKKIVRFSVRERPNACVMVVKASDRDLGANAKLSYDFDLQDEDGLGLSSRSKNGLLLHKQQFRMDPETGEMVLAQNLHSGYLGNYSLLVIVKDAGSPQQTTRETVILELTDNAPQANNLCRNAFASRTGVNSLIDSRNIVIVIVLSAVSAFLAAVLISAIMCMLKPCGKGCKAVRTNGARFHQLDQSGVFMHADEPTYISSTRNGILMSPDKVIGIDPSEVGIPISTHGSENIYGGSLPPDTTYRMEVIGDASAWVCKVKLRIVLFQFVEIATSTGTPTQMSLLNTGTYRPSVDGVVSANRQSGSMEEQRSDSGRGASDEETQHQQMQLNSSTCNAQGWWI</sequence>
<keyword evidence="6 10" id="KW-0472">Membrane</keyword>
<dbReference type="CDD" id="cd11304">
    <property type="entry name" value="Cadherin_repeat"/>
    <property type="match status" value="1"/>
</dbReference>
<keyword evidence="13" id="KW-1185">Reference proteome</keyword>
<evidence type="ECO:0000259" key="11">
    <source>
        <dbReference type="PROSITE" id="PS50268"/>
    </source>
</evidence>
<keyword evidence="2 10" id="KW-0812">Transmembrane</keyword>
<protein>
    <recommendedName>
        <fullName evidence="11">Cadherin domain-containing protein</fullName>
    </recommendedName>
</protein>
<dbReference type="SMART" id="SM00112">
    <property type="entry name" value="CA"/>
    <property type="match status" value="1"/>
</dbReference>
<evidence type="ECO:0000256" key="10">
    <source>
        <dbReference type="SAM" id="Phobius"/>
    </source>
</evidence>
<dbReference type="Pfam" id="PF00028">
    <property type="entry name" value="Cadherin"/>
    <property type="match status" value="1"/>
</dbReference>
<dbReference type="Proteomes" id="UP001626550">
    <property type="component" value="Unassembled WGS sequence"/>
</dbReference>
<dbReference type="PROSITE" id="PS50268">
    <property type="entry name" value="CADHERIN_2"/>
    <property type="match status" value="1"/>
</dbReference>